<accession>A0ABU5S0Z0</accession>
<evidence type="ECO:0000313" key="1">
    <source>
        <dbReference type="EMBL" id="MEA5402105.1"/>
    </source>
</evidence>
<gene>
    <name evidence="1" type="ORF">VB776_04210</name>
</gene>
<organism evidence="1 2">
    <name type="scientific">Arcicella gelida</name>
    <dbReference type="NCBI Taxonomy" id="2984195"/>
    <lineage>
        <taxon>Bacteria</taxon>
        <taxon>Pseudomonadati</taxon>
        <taxon>Bacteroidota</taxon>
        <taxon>Cytophagia</taxon>
        <taxon>Cytophagales</taxon>
        <taxon>Flectobacillaceae</taxon>
        <taxon>Arcicella</taxon>
    </lineage>
</organism>
<reference evidence="1 2" key="1">
    <citation type="submission" date="2023-12" db="EMBL/GenBank/DDBJ databases">
        <title>Novel species of the genus Arcicella isolated from rivers.</title>
        <authorList>
            <person name="Lu H."/>
        </authorList>
    </citation>
    <scope>NUCLEOTIDE SEQUENCE [LARGE SCALE GENOMIC DNA]</scope>
    <source>
        <strain evidence="1 2">DC2W</strain>
    </source>
</reference>
<name>A0ABU5S0Z0_9BACT</name>
<dbReference type="EMBL" id="JAYGIL010000004">
    <property type="protein sequence ID" value="MEA5402105.1"/>
    <property type="molecule type" value="Genomic_DNA"/>
</dbReference>
<dbReference type="Proteomes" id="UP001303899">
    <property type="component" value="Unassembled WGS sequence"/>
</dbReference>
<dbReference type="RefSeq" id="WP_323326333.1">
    <property type="nucleotide sequence ID" value="NZ_JAYGIL010000004.1"/>
</dbReference>
<evidence type="ECO:0000313" key="2">
    <source>
        <dbReference type="Proteomes" id="UP001303899"/>
    </source>
</evidence>
<keyword evidence="2" id="KW-1185">Reference proteome</keyword>
<comment type="caution">
    <text evidence="1">The sequence shown here is derived from an EMBL/GenBank/DDBJ whole genome shotgun (WGS) entry which is preliminary data.</text>
</comment>
<protein>
    <submittedName>
        <fullName evidence="1">Uncharacterized protein</fullName>
    </submittedName>
</protein>
<proteinExistence type="predicted"/>
<sequence length="285" mass="33356">MEAVDMFIKLIAKYENKAKQDVEINIISYLNKYRRANRSAEVAKQTLMPIADEFANQNYYPSFLSDLVKEIETGVPMVRTTYRVFLMLEYIGESSHLKRYMLGSQSDVKSDLLVGSYWYMYSHEYYFSKTPEQKVMFITRDMVFFNQFSYATVLATKNHGGETVGMQHYSGHYYTKNNRYLFLDLHISETREKDLRVIIDIGTGNSNIGEVFTGYYMNASNNLYFGPILFERIPAQEKLFARSFEEHDSSLNRSVWEYFNGLNSMPYEILPTYSSKGRIGKFLDM</sequence>